<organism evidence="1">
    <name type="scientific">Cupriavidus necator</name>
    <name type="common">Alcaligenes eutrophus</name>
    <name type="synonym">Ralstonia eutropha</name>
    <dbReference type="NCBI Taxonomy" id="106590"/>
    <lineage>
        <taxon>Bacteria</taxon>
        <taxon>Pseudomonadati</taxon>
        <taxon>Pseudomonadota</taxon>
        <taxon>Betaproteobacteria</taxon>
        <taxon>Burkholderiales</taxon>
        <taxon>Burkholderiaceae</taxon>
        <taxon>Cupriavidus</taxon>
    </lineage>
</organism>
<dbReference type="EMBL" id="FMSH01000497">
    <property type="protein sequence ID" value="SCU98026.1"/>
    <property type="molecule type" value="Genomic_DNA"/>
</dbReference>
<reference evidence="1" key="1">
    <citation type="submission" date="2016-09" db="EMBL/GenBank/DDBJ databases">
        <authorList>
            <person name="Capua I."/>
            <person name="De Benedictis P."/>
            <person name="Joannis T."/>
            <person name="Lombin L.H."/>
            <person name="Cattoli G."/>
        </authorList>
    </citation>
    <scope>NUCLEOTIDE SEQUENCE</scope>
    <source>
        <strain evidence="1">B9</strain>
    </source>
</reference>
<evidence type="ECO:0008006" key="2">
    <source>
        <dbReference type="Google" id="ProtNLM"/>
    </source>
</evidence>
<accession>A0A1K0IQG8</accession>
<dbReference type="RefSeq" id="WP_340530051.1">
    <property type="nucleotide sequence ID" value="NZ_FMSH01000497.1"/>
</dbReference>
<name>A0A1K0IQG8_CUPNE</name>
<gene>
    <name evidence="1" type="ORF">CNECB9_5460004</name>
</gene>
<sequence length="81" mass="8623">MQDQTASKQETILAAIPDCLYSLGRVSAGMGCVLSLLEVESERSEVCHGVHCLVAMLKAQLDQTAEELLRTSELSSDVAAA</sequence>
<evidence type="ECO:0000313" key="1">
    <source>
        <dbReference type="EMBL" id="SCU98026.1"/>
    </source>
</evidence>
<dbReference type="AlphaFoldDB" id="A0A1K0IQG8"/>
<protein>
    <recommendedName>
        <fullName evidence="2">DUF1484 family protein</fullName>
    </recommendedName>
</protein>
<proteinExistence type="predicted"/>